<dbReference type="InParanoid" id="Q6BUW1"/>
<dbReference type="RefSeq" id="XP_458008.1">
    <property type="nucleotide sequence ID" value="XM_458008.1"/>
</dbReference>
<dbReference type="OrthoDB" id="2430343at2759"/>
<dbReference type="OMA" id="QGFLWTG"/>
<sequence>MSAFTLPDLRFEESFLRTLYSYAGYQTPTPDAKNSAALTEKELTLLSGKIDDQEQQIIDSPSGPSGFHPIGPISPSIIAYAVFKDQILMPLIQGFLWTGFLISIRPFLGIIVQQGQRCGLWLSNTLGLNRIRPSPNPYVYKTTI</sequence>
<dbReference type="VEuPathDB" id="FungiDB:DEHA2C07524g"/>
<dbReference type="EMBL" id="CR382135">
    <property type="protein sequence ID" value="CAG86068.1"/>
    <property type="molecule type" value="Genomic_DNA"/>
</dbReference>
<evidence type="ECO:0000313" key="1">
    <source>
        <dbReference type="EMBL" id="CAG86068.1"/>
    </source>
</evidence>
<dbReference type="GO" id="GO:0000423">
    <property type="term" value="P:mitophagy"/>
    <property type="evidence" value="ECO:0007669"/>
    <property type="project" value="InterPro"/>
</dbReference>
<dbReference type="InterPro" id="IPR013898">
    <property type="entry name" value="Atg43"/>
</dbReference>
<dbReference type="GeneID" id="2900806"/>
<reference evidence="1 2" key="1">
    <citation type="journal article" date="2004" name="Nature">
        <title>Genome evolution in yeasts.</title>
        <authorList>
            <consortium name="Genolevures"/>
            <person name="Dujon B."/>
            <person name="Sherman D."/>
            <person name="Fischer G."/>
            <person name="Durrens P."/>
            <person name="Casaregola S."/>
            <person name="Lafontaine I."/>
            <person name="de Montigny J."/>
            <person name="Marck C."/>
            <person name="Neuveglise C."/>
            <person name="Talla E."/>
            <person name="Goffard N."/>
            <person name="Frangeul L."/>
            <person name="Aigle M."/>
            <person name="Anthouard V."/>
            <person name="Babour A."/>
            <person name="Barbe V."/>
            <person name="Barnay S."/>
            <person name="Blanchin S."/>
            <person name="Beckerich J.M."/>
            <person name="Beyne E."/>
            <person name="Bleykasten C."/>
            <person name="Boisrame A."/>
            <person name="Boyer J."/>
            <person name="Cattolico L."/>
            <person name="Confanioleri F."/>
            <person name="de Daruvar A."/>
            <person name="Despons L."/>
            <person name="Fabre E."/>
            <person name="Fairhead C."/>
            <person name="Ferry-Dumazet H."/>
            <person name="Groppi A."/>
            <person name="Hantraye F."/>
            <person name="Hennequin C."/>
            <person name="Jauniaux N."/>
            <person name="Joyet P."/>
            <person name="Kachouri R."/>
            <person name="Kerrest A."/>
            <person name="Koszul R."/>
            <person name="Lemaire M."/>
            <person name="Lesur I."/>
            <person name="Ma L."/>
            <person name="Muller H."/>
            <person name="Nicaud J.M."/>
            <person name="Nikolski M."/>
            <person name="Oztas S."/>
            <person name="Ozier-Kalogeropoulos O."/>
            <person name="Pellenz S."/>
            <person name="Potier S."/>
            <person name="Richard G.F."/>
            <person name="Straub M.L."/>
            <person name="Suleau A."/>
            <person name="Swennene D."/>
            <person name="Tekaia F."/>
            <person name="Wesolowski-Louvel M."/>
            <person name="Westhof E."/>
            <person name="Wirth B."/>
            <person name="Zeniou-Meyer M."/>
            <person name="Zivanovic I."/>
            <person name="Bolotin-Fukuhara M."/>
            <person name="Thierry A."/>
            <person name="Bouchier C."/>
            <person name="Caudron B."/>
            <person name="Scarpelli C."/>
            <person name="Gaillardin C."/>
            <person name="Weissenbach J."/>
            <person name="Wincker P."/>
            <person name="Souciet J.L."/>
        </authorList>
    </citation>
    <scope>NUCLEOTIDE SEQUENCE [LARGE SCALE GENOMIC DNA]</scope>
    <source>
        <strain evidence="2">ATCC 36239 / CBS 767 / BCRC 21394 / JCM 1990 / NBRC 0083 / IGC 2968</strain>
    </source>
</reference>
<dbReference type="eggNOG" id="ENOG502SE22">
    <property type="taxonomic scope" value="Eukaryota"/>
</dbReference>
<gene>
    <name evidence="1" type="ordered locus">DEHA2C07524g</name>
</gene>
<dbReference type="KEGG" id="dha:DEHA2C07524g"/>
<name>Q6BUW1_DEBHA</name>
<dbReference type="AlphaFoldDB" id="Q6BUW1"/>
<dbReference type="GO" id="GO:0140580">
    <property type="term" value="F:mitochondrion autophagosome adaptor activity"/>
    <property type="evidence" value="ECO:0007669"/>
    <property type="project" value="InterPro"/>
</dbReference>
<dbReference type="STRING" id="284592.Q6BUW1"/>
<organism evidence="1 2">
    <name type="scientific">Debaryomyces hansenii (strain ATCC 36239 / CBS 767 / BCRC 21394 / JCM 1990 / NBRC 0083 / IGC 2968)</name>
    <name type="common">Yeast</name>
    <name type="synonym">Torulaspora hansenii</name>
    <dbReference type="NCBI Taxonomy" id="284592"/>
    <lineage>
        <taxon>Eukaryota</taxon>
        <taxon>Fungi</taxon>
        <taxon>Dikarya</taxon>
        <taxon>Ascomycota</taxon>
        <taxon>Saccharomycotina</taxon>
        <taxon>Pichiomycetes</taxon>
        <taxon>Debaryomycetaceae</taxon>
        <taxon>Debaryomyces</taxon>
    </lineage>
</organism>
<dbReference type="Proteomes" id="UP000000599">
    <property type="component" value="Chromosome C"/>
</dbReference>
<dbReference type="PANTHER" id="PTHR38699:SF1">
    <property type="entry name" value="MITOPHAGY RECEPTOR ATG43"/>
    <property type="match status" value="1"/>
</dbReference>
<accession>Q6BUW1</accession>
<dbReference type="HOGENOM" id="CLU_156033_0_0_1"/>
<keyword evidence="2" id="KW-1185">Reference proteome</keyword>
<dbReference type="PANTHER" id="PTHR38699">
    <property type="entry name" value="CHROMOSOME 1, WHOLE GENOME SHOTGUN SEQUENCE"/>
    <property type="match status" value="1"/>
</dbReference>
<proteinExistence type="predicted"/>
<protein>
    <submittedName>
        <fullName evidence="1">DEHA2C07524p</fullName>
    </submittedName>
</protein>
<evidence type="ECO:0000313" key="2">
    <source>
        <dbReference type="Proteomes" id="UP000000599"/>
    </source>
</evidence>